<dbReference type="SMART" id="SM00184">
    <property type="entry name" value="RING"/>
    <property type="match status" value="1"/>
</dbReference>
<sequence>MPAEEPCKRLKVSVDVEHAKCSICLNIWHDVVTVAPCLHNFCNGCFSEWLRRSQEKHSSVKCPECRAVIQFVGKNAFLHNIENSAITPFPSVAHTKADDAKGVTAPTALNVVTIKKEHQICLCSSENSPTLFPLNAQ</sequence>
<reference evidence="6 7" key="1">
    <citation type="submission" date="2018-04" db="EMBL/GenBank/DDBJ databases">
        <authorList>
            <person name="Vogel A."/>
        </authorList>
    </citation>
    <scope>NUCLEOTIDE SEQUENCE [LARGE SCALE GENOMIC DNA]</scope>
</reference>
<evidence type="ECO:0000256" key="3">
    <source>
        <dbReference type="ARBA" id="ARBA00022833"/>
    </source>
</evidence>
<keyword evidence="2 4" id="KW-0863">Zinc-finger</keyword>
<dbReference type="Proteomes" id="UP000595140">
    <property type="component" value="Unassembled WGS sequence"/>
</dbReference>
<dbReference type="GO" id="GO:0016567">
    <property type="term" value="P:protein ubiquitination"/>
    <property type="evidence" value="ECO:0007669"/>
    <property type="project" value="TreeGrafter"/>
</dbReference>
<dbReference type="GO" id="GO:0004842">
    <property type="term" value="F:ubiquitin-protein transferase activity"/>
    <property type="evidence" value="ECO:0007669"/>
    <property type="project" value="TreeGrafter"/>
</dbReference>
<feature type="domain" description="RING-type" evidence="5">
    <location>
        <begin position="21"/>
        <end position="66"/>
    </location>
</feature>
<dbReference type="InterPro" id="IPR052256">
    <property type="entry name" value="E3_ubiquitin-ligase_CHFR"/>
</dbReference>
<keyword evidence="3" id="KW-0862">Zinc</keyword>
<evidence type="ECO:0000256" key="1">
    <source>
        <dbReference type="ARBA" id="ARBA00022723"/>
    </source>
</evidence>
<dbReference type="GO" id="GO:0005634">
    <property type="term" value="C:nucleus"/>
    <property type="evidence" value="ECO:0007669"/>
    <property type="project" value="TreeGrafter"/>
</dbReference>
<dbReference type="PANTHER" id="PTHR16079">
    <property type="entry name" value="UBIQUITIN LIGASE PROTEIN CHFR"/>
    <property type="match status" value="1"/>
</dbReference>
<organism evidence="6 7">
    <name type="scientific">Cuscuta campestris</name>
    <dbReference type="NCBI Taxonomy" id="132261"/>
    <lineage>
        <taxon>Eukaryota</taxon>
        <taxon>Viridiplantae</taxon>
        <taxon>Streptophyta</taxon>
        <taxon>Embryophyta</taxon>
        <taxon>Tracheophyta</taxon>
        <taxon>Spermatophyta</taxon>
        <taxon>Magnoliopsida</taxon>
        <taxon>eudicotyledons</taxon>
        <taxon>Gunneridae</taxon>
        <taxon>Pentapetalae</taxon>
        <taxon>asterids</taxon>
        <taxon>lamiids</taxon>
        <taxon>Solanales</taxon>
        <taxon>Convolvulaceae</taxon>
        <taxon>Cuscuteae</taxon>
        <taxon>Cuscuta</taxon>
        <taxon>Cuscuta subgen. Grammica</taxon>
        <taxon>Cuscuta sect. Cleistogrammica</taxon>
    </lineage>
</organism>
<dbReference type="SUPFAM" id="SSF57850">
    <property type="entry name" value="RING/U-box"/>
    <property type="match status" value="1"/>
</dbReference>
<evidence type="ECO:0000256" key="2">
    <source>
        <dbReference type="ARBA" id="ARBA00022771"/>
    </source>
</evidence>
<name>A0A484LBX7_9ASTE</name>
<keyword evidence="1" id="KW-0479">Metal-binding</keyword>
<dbReference type="Gene3D" id="3.30.40.10">
    <property type="entry name" value="Zinc/RING finger domain, C3HC4 (zinc finger)"/>
    <property type="match status" value="1"/>
</dbReference>
<proteinExistence type="predicted"/>
<accession>A0A484LBX7</accession>
<dbReference type="OrthoDB" id="1719588at2759"/>
<dbReference type="GO" id="GO:0008270">
    <property type="term" value="F:zinc ion binding"/>
    <property type="evidence" value="ECO:0007669"/>
    <property type="project" value="UniProtKB-KW"/>
</dbReference>
<evidence type="ECO:0000313" key="7">
    <source>
        <dbReference type="Proteomes" id="UP000595140"/>
    </source>
</evidence>
<protein>
    <recommendedName>
        <fullName evidence="5">RING-type domain-containing protein</fullName>
    </recommendedName>
</protein>
<dbReference type="EMBL" id="OOIL02001249">
    <property type="protein sequence ID" value="VFQ73726.1"/>
    <property type="molecule type" value="Genomic_DNA"/>
</dbReference>
<dbReference type="InterPro" id="IPR013083">
    <property type="entry name" value="Znf_RING/FYVE/PHD"/>
</dbReference>
<dbReference type="AlphaFoldDB" id="A0A484LBX7"/>
<evidence type="ECO:0000313" key="6">
    <source>
        <dbReference type="EMBL" id="VFQ73726.1"/>
    </source>
</evidence>
<dbReference type="InterPro" id="IPR001841">
    <property type="entry name" value="Znf_RING"/>
</dbReference>
<dbReference type="Pfam" id="PF00097">
    <property type="entry name" value="zf-C3HC4"/>
    <property type="match status" value="1"/>
</dbReference>
<dbReference type="PANTHER" id="PTHR16079:SF4">
    <property type="entry name" value="E3 UBIQUITIN-PROTEIN LIGASE CHFR"/>
    <property type="match status" value="1"/>
</dbReference>
<gene>
    <name evidence="6" type="ORF">CCAM_LOCUS15502</name>
</gene>
<dbReference type="GO" id="GO:0006511">
    <property type="term" value="P:ubiquitin-dependent protein catabolic process"/>
    <property type="evidence" value="ECO:0007669"/>
    <property type="project" value="TreeGrafter"/>
</dbReference>
<evidence type="ECO:0000259" key="5">
    <source>
        <dbReference type="PROSITE" id="PS50089"/>
    </source>
</evidence>
<keyword evidence="7" id="KW-1185">Reference proteome</keyword>
<dbReference type="InterPro" id="IPR018957">
    <property type="entry name" value="Znf_C3HC4_RING-type"/>
</dbReference>
<evidence type="ECO:0000256" key="4">
    <source>
        <dbReference type="PROSITE-ProRule" id="PRU00175"/>
    </source>
</evidence>
<dbReference type="PROSITE" id="PS50089">
    <property type="entry name" value="ZF_RING_2"/>
    <property type="match status" value="1"/>
</dbReference>